<dbReference type="SUPFAM" id="SSF49265">
    <property type="entry name" value="Fibronectin type III"/>
    <property type="match status" value="1"/>
</dbReference>
<organism evidence="1 2">
    <name type="scientific">Peribacillus castrilensis</name>
    <dbReference type="NCBI Taxonomy" id="2897690"/>
    <lineage>
        <taxon>Bacteria</taxon>
        <taxon>Bacillati</taxon>
        <taxon>Bacillota</taxon>
        <taxon>Bacilli</taxon>
        <taxon>Bacillales</taxon>
        <taxon>Bacillaceae</taxon>
        <taxon>Peribacillus</taxon>
    </lineage>
</organism>
<evidence type="ECO:0008006" key="3">
    <source>
        <dbReference type="Google" id="ProtNLM"/>
    </source>
</evidence>
<comment type="caution">
    <text evidence="1">The sequence shown here is derived from an EMBL/GenBank/DDBJ whole genome shotgun (WGS) entry which is preliminary data.</text>
</comment>
<name>A0AAW9N4X8_9BACI</name>
<sequence length="328" mass="36195">MTIMGSVDIQFTNFTQLGNGAQETANTAKETAEAALEEAQNNAGPITDDRIENITPEKPLNVMASGAFKTILVEWEFVNALYIANYEVYASQVQGFTPDASNLVFQGKTSIFTYQAESNQQWYFRVRALNTHGVAGPFSDEAMAQTARVISDDILFGPEVAAELRELSKTADLLADGTLTIEKIRQDALDSINQDATTYTDAEVEAAKQKILGDMNTAVSTKEDKIVRGKTIPVDPVVGQLWLDERSTPSVWRKWTGADWEKLTRNDFSDLTGKVETNQITDKAITDAKIALEAVKGEHIQNNSIGNAKLEIGAITEEKMKWSHHLLF</sequence>
<evidence type="ECO:0000313" key="2">
    <source>
        <dbReference type="Proteomes" id="UP001307168"/>
    </source>
</evidence>
<keyword evidence="2" id="KW-1185">Reference proteome</keyword>
<dbReference type="EMBL" id="JARNBH010000002">
    <property type="protein sequence ID" value="MEC0271926.1"/>
    <property type="molecule type" value="Genomic_DNA"/>
</dbReference>
<dbReference type="AlphaFoldDB" id="A0AAW9N4X8"/>
<dbReference type="RefSeq" id="WP_367406031.1">
    <property type="nucleotide sequence ID" value="NZ_JARNBH010000002.1"/>
</dbReference>
<reference evidence="1 2" key="1">
    <citation type="submission" date="2023-03" db="EMBL/GenBank/DDBJ databases">
        <title>Bacillus Genome Sequencing.</title>
        <authorList>
            <person name="Dunlap C."/>
        </authorList>
    </citation>
    <scope>NUCLEOTIDE SEQUENCE [LARGE SCALE GENOMIC DNA]</scope>
    <source>
        <strain evidence="1 2">B-41290</strain>
    </source>
</reference>
<proteinExistence type="predicted"/>
<dbReference type="InterPro" id="IPR036116">
    <property type="entry name" value="FN3_sf"/>
</dbReference>
<accession>A0AAW9N4X8</accession>
<dbReference type="Proteomes" id="UP001307168">
    <property type="component" value="Unassembled WGS sequence"/>
</dbReference>
<evidence type="ECO:0000313" key="1">
    <source>
        <dbReference type="EMBL" id="MEC0271926.1"/>
    </source>
</evidence>
<dbReference type="InterPro" id="IPR013783">
    <property type="entry name" value="Ig-like_fold"/>
</dbReference>
<gene>
    <name evidence="1" type="ORF">P4706_02355</name>
</gene>
<dbReference type="Gene3D" id="2.60.40.10">
    <property type="entry name" value="Immunoglobulins"/>
    <property type="match status" value="1"/>
</dbReference>
<protein>
    <recommendedName>
        <fullName evidence="3">Fibronectin type-III domain-containing protein</fullName>
    </recommendedName>
</protein>